<dbReference type="Gene3D" id="1.10.10.60">
    <property type="entry name" value="Homeodomain-like"/>
    <property type="match status" value="1"/>
</dbReference>
<feature type="compositionally biased region" description="Low complexity" evidence="8">
    <location>
        <begin position="305"/>
        <end position="316"/>
    </location>
</feature>
<dbReference type="GO" id="GO:0005634">
    <property type="term" value="C:nucleus"/>
    <property type="evidence" value="ECO:0007669"/>
    <property type="project" value="UniProtKB-SubCell"/>
</dbReference>
<evidence type="ECO:0000256" key="8">
    <source>
        <dbReference type="SAM" id="MobiDB-lite"/>
    </source>
</evidence>
<feature type="region of interest" description="Disordered" evidence="8">
    <location>
        <begin position="114"/>
        <end position="137"/>
    </location>
</feature>
<keyword evidence="3 6" id="KW-0238">DNA-binding</keyword>
<dbReference type="CDD" id="cd00086">
    <property type="entry name" value="homeodomain"/>
    <property type="match status" value="1"/>
</dbReference>
<dbReference type="Pfam" id="PF00046">
    <property type="entry name" value="Homeodomain"/>
    <property type="match status" value="1"/>
</dbReference>
<dbReference type="GO" id="GO:0003677">
    <property type="term" value="F:DNA binding"/>
    <property type="evidence" value="ECO:0007669"/>
    <property type="project" value="UniProtKB-UniRule"/>
</dbReference>
<evidence type="ECO:0000313" key="10">
    <source>
        <dbReference type="Proteomes" id="UP001318040"/>
    </source>
</evidence>
<keyword evidence="4 6" id="KW-0371">Homeobox</keyword>
<evidence type="ECO:0000256" key="6">
    <source>
        <dbReference type="PROSITE-ProRule" id="PRU00108"/>
    </source>
</evidence>
<organism evidence="10 11">
    <name type="scientific">Petromyzon marinus</name>
    <name type="common">Sea lamprey</name>
    <dbReference type="NCBI Taxonomy" id="7757"/>
    <lineage>
        <taxon>Eukaryota</taxon>
        <taxon>Metazoa</taxon>
        <taxon>Chordata</taxon>
        <taxon>Craniata</taxon>
        <taxon>Vertebrata</taxon>
        <taxon>Cyclostomata</taxon>
        <taxon>Hyperoartia</taxon>
        <taxon>Petromyzontiformes</taxon>
        <taxon>Petromyzontidae</taxon>
        <taxon>Petromyzon</taxon>
    </lineage>
</organism>
<feature type="region of interest" description="Disordered" evidence="8">
    <location>
        <begin position="296"/>
        <end position="328"/>
    </location>
</feature>
<dbReference type="InterPro" id="IPR001356">
    <property type="entry name" value="HD"/>
</dbReference>
<gene>
    <name evidence="11" type="primary">LOC116944562</name>
</gene>
<protein>
    <submittedName>
        <fullName evidence="11">Homeobox protein MOX-2-like</fullName>
    </submittedName>
</protein>
<feature type="DNA-binding region" description="Homeobox" evidence="6">
    <location>
        <begin position="241"/>
        <end position="300"/>
    </location>
</feature>
<comment type="subcellular location">
    <subcellularLocation>
        <location evidence="1 6 7">Nucleus</location>
    </subcellularLocation>
</comment>
<evidence type="ECO:0000256" key="7">
    <source>
        <dbReference type="RuleBase" id="RU000682"/>
    </source>
</evidence>
<keyword evidence="10" id="KW-1185">Reference proteome</keyword>
<dbReference type="SUPFAM" id="SSF46689">
    <property type="entry name" value="Homeodomain-like"/>
    <property type="match status" value="1"/>
</dbReference>
<name>A0AAJ7WZ77_PETMA</name>
<sequence>MDQDYKGSETPGEKVGLLQDPARPPMGMVFHGNLSFPGPGSMQPIFGARSYPLHADQVSMPTTPSALDRDSPTLDPLRYIPQSLSGHGGSDQQASLPVSLPTSVPALMAGRHQQHLHNPHHHHHHHPPHPHPVGTASSAYQYQRSPAECQVTASPLYPTWAQMDYQRAAVLGGPADGGLSDQRMGHYGHHHHHHAAPYYSPPYSSGALNHGLANMSSALALGGIPGHWPQAAQGTSCATRPRKKRVPYSKQQISELERAFDENRFLTPELRLSISHRLSLTERQVKIWFQNQRQKEKKLMRRQQSGAAANATNMNNGSGGTTGSATLP</sequence>
<evidence type="ECO:0000313" key="11">
    <source>
        <dbReference type="RefSeq" id="XP_032814148.1"/>
    </source>
</evidence>
<dbReference type="InterPro" id="IPR017970">
    <property type="entry name" value="Homeobox_CS"/>
</dbReference>
<dbReference type="RefSeq" id="XP_032814148.1">
    <property type="nucleotide sequence ID" value="XM_032958257.1"/>
</dbReference>
<dbReference type="PANTHER" id="PTHR45874:SF8">
    <property type="entry name" value="PROTEIN CBG23031"/>
    <property type="match status" value="1"/>
</dbReference>
<reference evidence="11" key="1">
    <citation type="submission" date="2025-08" db="UniProtKB">
        <authorList>
            <consortium name="RefSeq"/>
        </authorList>
    </citation>
    <scope>IDENTIFICATION</scope>
    <source>
        <tissue evidence="11">Sperm</tissue>
    </source>
</reference>
<dbReference type="PANTHER" id="PTHR45874">
    <property type="entry name" value="HOMEOBOX PROTEIN ABDOMINAL-B"/>
    <property type="match status" value="1"/>
</dbReference>
<evidence type="ECO:0000256" key="3">
    <source>
        <dbReference type="ARBA" id="ARBA00023125"/>
    </source>
</evidence>
<dbReference type="PROSITE" id="PS00027">
    <property type="entry name" value="HOMEOBOX_1"/>
    <property type="match status" value="1"/>
</dbReference>
<dbReference type="InterPro" id="IPR046333">
    <property type="entry name" value="HXA10/ABDB-like"/>
</dbReference>
<proteinExistence type="inferred from homology"/>
<feature type="compositionally biased region" description="Basic residues" evidence="8">
    <location>
        <begin position="114"/>
        <end position="129"/>
    </location>
</feature>
<evidence type="ECO:0000259" key="9">
    <source>
        <dbReference type="PROSITE" id="PS50071"/>
    </source>
</evidence>
<feature type="region of interest" description="Disordered" evidence="8">
    <location>
        <begin position="1"/>
        <end position="22"/>
    </location>
</feature>
<comment type="similarity">
    <text evidence="2">Belongs to the Abd-B homeobox family.</text>
</comment>
<evidence type="ECO:0000256" key="5">
    <source>
        <dbReference type="ARBA" id="ARBA00023242"/>
    </source>
</evidence>
<dbReference type="SMART" id="SM00389">
    <property type="entry name" value="HOX"/>
    <property type="match status" value="1"/>
</dbReference>
<evidence type="ECO:0000256" key="4">
    <source>
        <dbReference type="ARBA" id="ARBA00023155"/>
    </source>
</evidence>
<dbReference type="GO" id="GO:0000981">
    <property type="term" value="F:DNA-binding transcription factor activity, RNA polymerase II-specific"/>
    <property type="evidence" value="ECO:0007669"/>
    <property type="project" value="InterPro"/>
</dbReference>
<feature type="domain" description="Homeobox" evidence="9">
    <location>
        <begin position="239"/>
        <end position="299"/>
    </location>
</feature>
<dbReference type="AlphaFoldDB" id="A0AAJ7WZ77"/>
<evidence type="ECO:0000256" key="2">
    <source>
        <dbReference type="ARBA" id="ARBA00006317"/>
    </source>
</evidence>
<dbReference type="InterPro" id="IPR009057">
    <property type="entry name" value="Homeodomain-like_sf"/>
</dbReference>
<keyword evidence="5 6" id="KW-0539">Nucleus</keyword>
<accession>A0AAJ7WZ77</accession>
<evidence type="ECO:0000256" key="1">
    <source>
        <dbReference type="ARBA" id="ARBA00004123"/>
    </source>
</evidence>
<dbReference type="PROSITE" id="PS50071">
    <property type="entry name" value="HOMEOBOX_2"/>
    <property type="match status" value="1"/>
</dbReference>
<dbReference type="KEGG" id="pmrn:116944562"/>
<dbReference type="Proteomes" id="UP001318040">
    <property type="component" value="Chromosome 2"/>
</dbReference>